<dbReference type="Proteomes" id="UP000822688">
    <property type="component" value="Chromosome 7"/>
</dbReference>
<dbReference type="InterPro" id="IPR036322">
    <property type="entry name" value="WD40_repeat_dom_sf"/>
</dbReference>
<evidence type="ECO:0000256" key="3">
    <source>
        <dbReference type="ARBA" id="ARBA00022737"/>
    </source>
</evidence>
<protein>
    <recommendedName>
        <fullName evidence="8">P21-activated protein kinase-interacting protein 1-like</fullName>
    </recommendedName>
</protein>
<accession>A0A8T0H830</accession>
<feature type="compositionally biased region" description="Low complexity" evidence="5">
    <location>
        <begin position="454"/>
        <end position="478"/>
    </location>
</feature>
<feature type="compositionally biased region" description="Low complexity" evidence="5">
    <location>
        <begin position="399"/>
        <end position="411"/>
    </location>
</feature>
<evidence type="ECO:0000256" key="4">
    <source>
        <dbReference type="PROSITE-ProRule" id="PRU00221"/>
    </source>
</evidence>
<keyword evidence="3" id="KW-0677">Repeat</keyword>
<evidence type="ECO:0000313" key="7">
    <source>
        <dbReference type="Proteomes" id="UP000822688"/>
    </source>
</evidence>
<keyword evidence="1" id="KW-0690">Ribosome biogenesis</keyword>
<dbReference type="PANTHER" id="PTHR44675">
    <property type="entry name" value="PAK1 INTERACTING PROTEIN 1"/>
    <property type="match status" value="1"/>
</dbReference>
<dbReference type="Pfam" id="PF00400">
    <property type="entry name" value="WD40"/>
    <property type="match status" value="3"/>
</dbReference>
<dbReference type="InterPro" id="IPR051959">
    <property type="entry name" value="PAK1-Kinase_Regulator"/>
</dbReference>
<dbReference type="PROSITE" id="PS50082">
    <property type="entry name" value="WD_REPEATS_2"/>
    <property type="match status" value="2"/>
</dbReference>
<dbReference type="Gene3D" id="2.130.10.10">
    <property type="entry name" value="YVTN repeat-like/Quinoprotein amine dehydrogenase"/>
    <property type="match status" value="2"/>
</dbReference>
<keyword evidence="2 4" id="KW-0853">WD repeat</keyword>
<evidence type="ECO:0000313" key="6">
    <source>
        <dbReference type="EMBL" id="KAG0568096.1"/>
    </source>
</evidence>
<proteinExistence type="predicted"/>
<evidence type="ECO:0000256" key="1">
    <source>
        <dbReference type="ARBA" id="ARBA00022517"/>
    </source>
</evidence>
<comment type="caution">
    <text evidence="6">The sequence shown here is derived from an EMBL/GenBank/DDBJ whole genome shotgun (WGS) entry which is preliminary data.</text>
</comment>
<gene>
    <name evidence="6" type="ORF">KC19_7G185900</name>
</gene>
<dbReference type="SMART" id="SM00320">
    <property type="entry name" value="WD40"/>
    <property type="match status" value="5"/>
</dbReference>
<evidence type="ECO:0000256" key="2">
    <source>
        <dbReference type="ARBA" id="ARBA00022574"/>
    </source>
</evidence>
<organism evidence="6 7">
    <name type="scientific">Ceratodon purpureus</name>
    <name type="common">Fire moss</name>
    <name type="synonym">Dicranum purpureum</name>
    <dbReference type="NCBI Taxonomy" id="3225"/>
    <lineage>
        <taxon>Eukaryota</taxon>
        <taxon>Viridiplantae</taxon>
        <taxon>Streptophyta</taxon>
        <taxon>Embryophyta</taxon>
        <taxon>Bryophyta</taxon>
        <taxon>Bryophytina</taxon>
        <taxon>Bryopsida</taxon>
        <taxon>Dicranidae</taxon>
        <taxon>Pseudoditrichales</taxon>
        <taxon>Ditrichaceae</taxon>
        <taxon>Ceratodon</taxon>
    </lineage>
</organism>
<dbReference type="AlphaFoldDB" id="A0A8T0H830"/>
<dbReference type="OrthoDB" id="308449at2759"/>
<dbReference type="InterPro" id="IPR001680">
    <property type="entry name" value="WD40_rpt"/>
</dbReference>
<feature type="repeat" description="WD" evidence="4">
    <location>
        <begin position="219"/>
        <end position="243"/>
    </location>
</feature>
<dbReference type="GO" id="GO:0042254">
    <property type="term" value="P:ribosome biogenesis"/>
    <property type="evidence" value="ECO:0007669"/>
    <property type="project" value="UniProtKB-KW"/>
</dbReference>
<dbReference type="PRINTS" id="PR00320">
    <property type="entry name" value="GPROTEINBRPT"/>
</dbReference>
<feature type="region of interest" description="Disordered" evidence="5">
    <location>
        <begin position="323"/>
        <end position="491"/>
    </location>
</feature>
<feature type="compositionally biased region" description="Basic and acidic residues" evidence="5">
    <location>
        <begin position="336"/>
        <end position="356"/>
    </location>
</feature>
<feature type="compositionally biased region" description="Basic residues" evidence="5">
    <location>
        <begin position="482"/>
        <end position="491"/>
    </location>
</feature>
<dbReference type="PANTHER" id="PTHR44675:SF1">
    <property type="entry name" value="P21-ACTIVATED PROTEIN KINASE-INTERACTING PROTEIN 1"/>
    <property type="match status" value="1"/>
</dbReference>
<reference evidence="6" key="1">
    <citation type="submission" date="2020-06" db="EMBL/GenBank/DDBJ databases">
        <title>WGS assembly of Ceratodon purpureus strain R40.</title>
        <authorList>
            <person name="Carey S.B."/>
            <person name="Jenkins J."/>
            <person name="Shu S."/>
            <person name="Lovell J.T."/>
            <person name="Sreedasyam A."/>
            <person name="Maumus F."/>
            <person name="Tiley G.P."/>
            <person name="Fernandez-Pozo N."/>
            <person name="Barry K."/>
            <person name="Chen C."/>
            <person name="Wang M."/>
            <person name="Lipzen A."/>
            <person name="Daum C."/>
            <person name="Saski C.A."/>
            <person name="Payton A.C."/>
            <person name="Mcbreen J.C."/>
            <person name="Conrad R.E."/>
            <person name="Kollar L.M."/>
            <person name="Olsson S."/>
            <person name="Huttunen S."/>
            <person name="Landis J.B."/>
            <person name="Wickett N.J."/>
            <person name="Johnson M.G."/>
            <person name="Rensing S.A."/>
            <person name="Grimwood J."/>
            <person name="Schmutz J."/>
            <person name="Mcdaniel S.F."/>
        </authorList>
    </citation>
    <scope>NUCLEOTIDE SEQUENCE</scope>
    <source>
        <strain evidence="6">R40</strain>
    </source>
</reference>
<feature type="repeat" description="WD" evidence="4">
    <location>
        <begin position="70"/>
        <end position="108"/>
    </location>
</feature>
<dbReference type="EMBL" id="CM026428">
    <property type="protein sequence ID" value="KAG0568096.1"/>
    <property type="molecule type" value="Genomic_DNA"/>
</dbReference>
<evidence type="ECO:0000256" key="5">
    <source>
        <dbReference type="SAM" id="MobiDB-lite"/>
    </source>
</evidence>
<feature type="compositionally biased region" description="Basic residues" evidence="5">
    <location>
        <begin position="382"/>
        <end position="398"/>
    </location>
</feature>
<name>A0A8T0H830_CERPU</name>
<sequence>MKLVAGSYERFLWGYDVKQKKQELQWKFAYPAHIGPIKCIATSGAVVATGGADDTIRIFDLGAQKDMGSLYKHEGAVTCLDFHNAHPGINHPTHLLSGSEDGSICIWDTDAWVHLLTMKAKKGPKAPVQDLSIHPSGLLALSIERNRNMKMWNLTKGRCSFTTKLPLEAEIVKFFPQAGESYALALGSVMEIRNAETGSTIHRLENDKRIFCMAQRQDNLLVTGGEDCIVRAWDTRSGKLAWSVANAHTNRIKGVAILGSKSDSGDDRGELPAMVASASSDGLLKVWDTRMVGSEDGAVPVPLMQAETKARLTCLVSSSGVKKIPASESIPEGEGVPDKQRSSAKADVEHDKSDKVSKKKKRKPSAGDSDLVEGDTSIPGSKRQKKQSVKVNTKKHGKSLPSTSLPSTTSPGSHAPGSKSPSFRKQSSRVKSQDGDVGIVQDRSLQKKRKLSSKKSSPGPSKSPKTTSSGKSIKSPGSGKSGKNRKLQSKS</sequence>
<dbReference type="InterPro" id="IPR015943">
    <property type="entry name" value="WD40/YVTN_repeat-like_dom_sf"/>
</dbReference>
<dbReference type="SUPFAM" id="SSF50978">
    <property type="entry name" value="WD40 repeat-like"/>
    <property type="match status" value="1"/>
</dbReference>
<evidence type="ECO:0008006" key="8">
    <source>
        <dbReference type="Google" id="ProtNLM"/>
    </source>
</evidence>
<keyword evidence="7" id="KW-1185">Reference proteome</keyword>
<dbReference type="InterPro" id="IPR020472">
    <property type="entry name" value="WD40_PAC1"/>
</dbReference>